<evidence type="ECO:0000313" key="3">
    <source>
        <dbReference type="Proteomes" id="UP001516662"/>
    </source>
</evidence>
<feature type="transmembrane region" description="Helical" evidence="1">
    <location>
        <begin position="35"/>
        <end position="54"/>
    </location>
</feature>
<feature type="transmembrane region" description="Helical" evidence="1">
    <location>
        <begin position="184"/>
        <end position="202"/>
    </location>
</feature>
<gene>
    <name evidence="2" type="ORF">IMZ08_16960</name>
</gene>
<dbReference type="PANTHER" id="PTHR40400:SF1">
    <property type="entry name" value="SLR1512 PROTEIN"/>
    <property type="match status" value="1"/>
</dbReference>
<name>A0ABR9QMI6_9BACI</name>
<keyword evidence="1" id="KW-0472">Membrane</keyword>
<feature type="transmembrane region" description="Helical" evidence="1">
    <location>
        <begin position="66"/>
        <end position="85"/>
    </location>
</feature>
<comment type="caution">
    <text evidence="2">The sequence shown here is derived from an EMBL/GenBank/DDBJ whole genome shotgun (WGS) entry which is preliminary data.</text>
</comment>
<feature type="transmembrane region" description="Helical" evidence="1">
    <location>
        <begin position="247"/>
        <end position="269"/>
    </location>
</feature>
<dbReference type="Pfam" id="PF05982">
    <property type="entry name" value="Sbt_1"/>
    <property type="match status" value="1"/>
</dbReference>
<feature type="transmembrane region" description="Helical" evidence="1">
    <location>
        <begin position="307"/>
        <end position="328"/>
    </location>
</feature>
<dbReference type="PANTHER" id="PTHR40400">
    <property type="entry name" value="SLR1512 PROTEIN"/>
    <property type="match status" value="1"/>
</dbReference>
<sequence length="335" mass="35582">MTEIIVDNLLSPVVLFFVLGLVAAIFKSDLKFPSALSEALSIYLLIAIGIKGGIELSHYSIDTVLAPIGGALILGVAIPLITLFIMRIIKVDLENSIGLAATYGSISIVTYGAALSFLEKNGTMYEGFMNAIVVLMESPAILVSLLILNIVKNKSEVTSLSSRSVGFMPESFNLIDKEVLRESIFGKSIVLLVGSLLIGVILGERAVPMVKPLFMDLYNSVLILFLLNMGLVAGQRLPEVKKYGVKLVLFGLLSPLLFGSLGVIVGSFVGLSIGGITLMGVLAGSASYIAAPAALKTSVPEANPSIYLGLALGVTFPFNLIIGIPIYFELAKWIQ</sequence>
<accession>A0ABR9QMI6</accession>
<feature type="transmembrane region" description="Helical" evidence="1">
    <location>
        <begin position="275"/>
        <end position="295"/>
    </location>
</feature>
<dbReference type="EMBL" id="JADCLJ010000024">
    <property type="protein sequence ID" value="MBE4909725.1"/>
    <property type="molecule type" value="Genomic_DNA"/>
</dbReference>
<dbReference type="InterPro" id="IPR010293">
    <property type="entry name" value="Sbt_1"/>
</dbReference>
<dbReference type="RefSeq" id="WP_193538675.1">
    <property type="nucleotide sequence ID" value="NZ_JADCLJ010000024.1"/>
</dbReference>
<organism evidence="2 3">
    <name type="scientific">Litchfieldia luteola</name>
    <dbReference type="NCBI Taxonomy" id="682179"/>
    <lineage>
        <taxon>Bacteria</taxon>
        <taxon>Bacillati</taxon>
        <taxon>Bacillota</taxon>
        <taxon>Bacilli</taxon>
        <taxon>Bacillales</taxon>
        <taxon>Bacillaceae</taxon>
        <taxon>Litchfieldia</taxon>
    </lineage>
</organism>
<feature type="transmembrane region" description="Helical" evidence="1">
    <location>
        <begin position="130"/>
        <end position="151"/>
    </location>
</feature>
<feature type="transmembrane region" description="Helical" evidence="1">
    <location>
        <begin position="6"/>
        <end position="26"/>
    </location>
</feature>
<keyword evidence="1" id="KW-0812">Transmembrane</keyword>
<reference evidence="2 3" key="1">
    <citation type="submission" date="2020-10" db="EMBL/GenBank/DDBJ databases">
        <title>Bacillus sp. HD4P25, an endophyte from a halophyte.</title>
        <authorList>
            <person name="Sun J.-Q."/>
        </authorList>
    </citation>
    <scope>NUCLEOTIDE SEQUENCE [LARGE SCALE GENOMIC DNA]</scope>
    <source>
        <strain evidence="2 3">YIM 93174</strain>
    </source>
</reference>
<evidence type="ECO:0000313" key="2">
    <source>
        <dbReference type="EMBL" id="MBE4909725.1"/>
    </source>
</evidence>
<evidence type="ECO:0000256" key="1">
    <source>
        <dbReference type="SAM" id="Phobius"/>
    </source>
</evidence>
<feature type="transmembrane region" description="Helical" evidence="1">
    <location>
        <begin position="97"/>
        <end position="118"/>
    </location>
</feature>
<dbReference type="Proteomes" id="UP001516662">
    <property type="component" value="Unassembled WGS sequence"/>
</dbReference>
<keyword evidence="1" id="KW-1133">Transmembrane helix</keyword>
<proteinExistence type="predicted"/>
<protein>
    <submittedName>
        <fullName evidence="2">Sodium-dependent bicarbonate transport family permease</fullName>
    </submittedName>
</protein>
<keyword evidence="3" id="KW-1185">Reference proteome</keyword>
<feature type="transmembrane region" description="Helical" evidence="1">
    <location>
        <begin position="217"/>
        <end position="235"/>
    </location>
</feature>